<comment type="caution">
    <text evidence="1">The sequence shown here is derived from an EMBL/GenBank/DDBJ whole genome shotgun (WGS) entry which is preliminary data.</text>
</comment>
<reference evidence="1 2" key="1">
    <citation type="submission" date="2020-08" db="EMBL/GenBank/DDBJ databases">
        <title>Genomic Encyclopedia of Type Strains, Phase IV (KMG-IV): sequencing the most valuable type-strain genomes for metagenomic binning, comparative biology and taxonomic classification.</title>
        <authorList>
            <person name="Goeker M."/>
        </authorList>
    </citation>
    <scope>NUCLEOTIDE SEQUENCE [LARGE SCALE GENOMIC DNA]</scope>
    <source>
        <strain evidence="1 2">DSM 103733</strain>
    </source>
</reference>
<dbReference type="EMBL" id="JACHEK010000006">
    <property type="protein sequence ID" value="MBB6145203.1"/>
    <property type="molecule type" value="Genomic_DNA"/>
</dbReference>
<name>A0A841JUY7_9BACT</name>
<organism evidence="1 2">
    <name type="scientific">Silvibacterium bohemicum</name>
    <dbReference type="NCBI Taxonomy" id="1577686"/>
    <lineage>
        <taxon>Bacteria</taxon>
        <taxon>Pseudomonadati</taxon>
        <taxon>Acidobacteriota</taxon>
        <taxon>Terriglobia</taxon>
        <taxon>Terriglobales</taxon>
        <taxon>Acidobacteriaceae</taxon>
        <taxon>Silvibacterium</taxon>
    </lineage>
</organism>
<dbReference type="AlphaFoldDB" id="A0A841JUY7"/>
<evidence type="ECO:0000313" key="2">
    <source>
        <dbReference type="Proteomes" id="UP000538666"/>
    </source>
</evidence>
<dbReference type="Proteomes" id="UP000538666">
    <property type="component" value="Unassembled WGS sequence"/>
</dbReference>
<keyword evidence="2" id="KW-1185">Reference proteome</keyword>
<proteinExistence type="predicted"/>
<evidence type="ECO:0000313" key="1">
    <source>
        <dbReference type="EMBL" id="MBB6145203.1"/>
    </source>
</evidence>
<gene>
    <name evidence="1" type="ORF">HNQ77_003161</name>
</gene>
<accession>A0A841JUY7</accession>
<sequence length="45" mass="4901">MVAVLKGRVAALESMRRVCTGVGMLSGLIGFRYEPYRVIKGRSTA</sequence>
<protein>
    <submittedName>
        <fullName evidence="1">Uncharacterized protein</fullName>
    </submittedName>
</protein>